<feature type="transmembrane region" description="Helical" evidence="8">
    <location>
        <begin position="223"/>
        <end position="242"/>
    </location>
</feature>
<feature type="transmembrane region" description="Helical" evidence="8">
    <location>
        <begin position="113"/>
        <end position="130"/>
    </location>
</feature>
<evidence type="ECO:0000256" key="1">
    <source>
        <dbReference type="ARBA" id="ARBA00004651"/>
    </source>
</evidence>
<evidence type="ECO:0000256" key="4">
    <source>
        <dbReference type="ARBA" id="ARBA00022679"/>
    </source>
</evidence>
<accession>A0A939G5Y6</accession>
<keyword evidence="4 9" id="KW-0808">Transferase</keyword>
<feature type="transmembrane region" description="Helical" evidence="8">
    <location>
        <begin position="6"/>
        <end position="27"/>
    </location>
</feature>
<organism evidence="9 10">
    <name type="scientific">Fibrella aquatilis</name>
    <dbReference type="NCBI Taxonomy" id="2817059"/>
    <lineage>
        <taxon>Bacteria</taxon>
        <taxon>Pseudomonadati</taxon>
        <taxon>Bacteroidota</taxon>
        <taxon>Cytophagia</taxon>
        <taxon>Cytophagales</taxon>
        <taxon>Spirosomataceae</taxon>
        <taxon>Fibrella</taxon>
    </lineage>
</organism>
<protein>
    <submittedName>
        <fullName evidence="9">Glycosyl transferase</fullName>
    </submittedName>
</protein>
<comment type="subcellular location">
    <subcellularLocation>
        <location evidence="1">Cell membrane</location>
        <topology evidence="1">Multi-pass membrane protein</topology>
    </subcellularLocation>
</comment>
<dbReference type="GO" id="GO:0016763">
    <property type="term" value="F:pentosyltransferase activity"/>
    <property type="evidence" value="ECO:0007669"/>
    <property type="project" value="TreeGrafter"/>
</dbReference>
<gene>
    <name evidence="9" type="ORF">J2I48_11575</name>
</gene>
<evidence type="ECO:0000256" key="6">
    <source>
        <dbReference type="ARBA" id="ARBA00022989"/>
    </source>
</evidence>
<keyword evidence="10" id="KW-1185">Reference proteome</keyword>
<dbReference type="AlphaFoldDB" id="A0A939G5Y6"/>
<dbReference type="GO" id="GO:0009103">
    <property type="term" value="P:lipopolysaccharide biosynthetic process"/>
    <property type="evidence" value="ECO:0007669"/>
    <property type="project" value="UniProtKB-ARBA"/>
</dbReference>
<evidence type="ECO:0000313" key="10">
    <source>
        <dbReference type="Proteomes" id="UP000664795"/>
    </source>
</evidence>
<evidence type="ECO:0000256" key="2">
    <source>
        <dbReference type="ARBA" id="ARBA00022475"/>
    </source>
</evidence>
<feature type="transmembrane region" description="Helical" evidence="8">
    <location>
        <begin position="379"/>
        <end position="400"/>
    </location>
</feature>
<feature type="transmembrane region" description="Helical" evidence="8">
    <location>
        <begin position="89"/>
        <end position="106"/>
    </location>
</feature>
<feature type="transmembrane region" description="Helical" evidence="8">
    <location>
        <begin position="437"/>
        <end position="460"/>
    </location>
</feature>
<comment type="caution">
    <text evidence="9">The sequence shown here is derived from an EMBL/GenBank/DDBJ whole genome shotgun (WGS) entry which is preliminary data.</text>
</comment>
<dbReference type="GO" id="GO:0005886">
    <property type="term" value="C:plasma membrane"/>
    <property type="evidence" value="ECO:0007669"/>
    <property type="project" value="UniProtKB-SubCell"/>
</dbReference>
<feature type="transmembrane region" description="Helical" evidence="8">
    <location>
        <begin position="288"/>
        <end position="308"/>
    </location>
</feature>
<feature type="transmembrane region" description="Helical" evidence="8">
    <location>
        <begin position="406"/>
        <end position="425"/>
    </location>
</feature>
<evidence type="ECO:0000313" key="9">
    <source>
        <dbReference type="EMBL" id="MBO0931640.1"/>
    </source>
</evidence>
<keyword evidence="6 8" id="KW-1133">Transmembrane helix</keyword>
<keyword evidence="2" id="KW-1003">Cell membrane</keyword>
<dbReference type="EMBL" id="JAFMYU010000007">
    <property type="protein sequence ID" value="MBO0931640.1"/>
    <property type="molecule type" value="Genomic_DNA"/>
</dbReference>
<keyword evidence="5 8" id="KW-0812">Transmembrane</keyword>
<proteinExistence type="predicted"/>
<name>A0A939G5Y6_9BACT</name>
<dbReference type="Proteomes" id="UP000664795">
    <property type="component" value="Unassembled WGS sequence"/>
</dbReference>
<dbReference type="PANTHER" id="PTHR33908">
    <property type="entry name" value="MANNOSYLTRANSFERASE YKCB-RELATED"/>
    <property type="match status" value="1"/>
</dbReference>
<dbReference type="PANTHER" id="PTHR33908:SF3">
    <property type="entry name" value="UNDECAPRENYL PHOSPHATE-ALPHA-4-AMINO-4-DEOXY-L-ARABINOSE ARABINOSYL TRANSFERASE"/>
    <property type="match status" value="1"/>
</dbReference>
<dbReference type="InterPro" id="IPR050297">
    <property type="entry name" value="LipidA_mod_glycosyltrf_83"/>
</dbReference>
<keyword evidence="7 8" id="KW-0472">Membrane</keyword>
<evidence type="ECO:0000256" key="3">
    <source>
        <dbReference type="ARBA" id="ARBA00022676"/>
    </source>
</evidence>
<sequence length="586" mass="65822">MFSNRLFYALLAVVVAINFTALCLPIMEPDNGLYATIAKRMYLTGDYLNLYSCELDFLDKPRLPFLLNVLFMKVFGFGSPAAATAAYKLPALLCFCGSLWYTYRFARLNYTRTVAQLATLMFGTAYHVILSNTDVRAEPFLTLFIIGPAFHFTKVWQQHEENGHTPVRMFSGNHWLHLVAGSALMAGAMMTKGPVVPVVTVGAGLAINALLKGQWRGLFHLRWLIAALLTLLFITPELYALYQQFDLHPEKVIYGKTGTSGLRFFFWDSQMGRFLNNGPLRGNGDPLLFTHTLLWALLPWAFLFYAATGRAIAGLLRRNKNDAPPLPEYVSLGAGVTLFILFSASRFQLPHYLNIVFPFYTILAAHYLTLLTTRALRDWTIAQTIMAVLVLAFVTGIFVIYHPARFIPGLIWIAGLTVGTAVLFWRSAAEDERTALLTVLMGRMVGLMVMIGGLINLFFYPSVMQYQAGMVAAEYTNARPALQQTTYLYGFQTFGESSWTYEYYTQHPTHYIYQDSTLRRLTNTAPVQVLTTAVYADSLAAKGFTVRRIASFPYYRVSQLSAQFINPATRPQTLKAYVLAEVRGGL</sequence>
<keyword evidence="3" id="KW-0328">Glycosyltransferase</keyword>
<feature type="transmembrane region" description="Helical" evidence="8">
    <location>
        <begin position="355"/>
        <end position="372"/>
    </location>
</feature>
<evidence type="ECO:0000256" key="5">
    <source>
        <dbReference type="ARBA" id="ARBA00022692"/>
    </source>
</evidence>
<reference evidence="9 10" key="1">
    <citation type="submission" date="2021-03" db="EMBL/GenBank/DDBJ databases">
        <title>Fibrella sp. HMF5036 genome sequencing and assembly.</title>
        <authorList>
            <person name="Kang H."/>
            <person name="Kim H."/>
            <person name="Bae S."/>
            <person name="Joh K."/>
        </authorList>
    </citation>
    <scope>NUCLEOTIDE SEQUENCE [LARGE SCALE GENOMIC DNA]</scope>
    <source>
        <strain evidence="9 10">HMF5036</strain>
    </source>
</reference>
<dbReference type="GO" id="GO:0010041">
    <property type="term" value="P:response to iron(III) ion"/>
    <property type="evidence" value="ECO:0007669"/>
    <property type="project" value="TreeGrafter"/>
</dbReference>
<evidence type="ECO:0000256" key="7">
    <source>
        <dbReference type="ARBA" id="ARBA00023136"/>
    </source>
</evidence>
<dbReference type="RefSeq" id="WP_207335600.1">
    <property type="nucleotide sequence ID" value="NZ_JAFMYU010000007.1"/>
</dbReference>
<evidence type="ECO:0000256" key="8">
    <source>
        <dbReference type="SAM" id="Phobius"/>
    </source>
</evidence>
<feature type="transmembrane region" description="Helical" evidence="8">
    <location>
        <begin position="194"/>
        <end position="211"/>
    </location>
</feature>